<reference evidence="5 6" key="1">
    <citation type="submission" date="2020-08" db="EMBL/GenBank/DDBJ databases">
        <title>Genome public.</title>
        <authorList>
            <person name="Liu C."/>
            <person name="Sun Q."/>
        </authorList>
    </citation>
    <scope>NUCLEOTIDE SEQUENCE [LARGE SCALE GENOMIC DNA]</scope>
    <source>
        <strain evidence="5 6">NSJ-13</strain>
    </source>
</reference>
<dbReference type="CDD" id="cd07377">
    <property type="entry name" value="WHTH_GntR"/>
    <property type="match status" value="1"/>
</dbReference>
<accession>A0ABR7G5P5</accession>
<evidence type="ECO:0000256" key="1">
    <source>
        <dbReference type="ARBA" id="ARBA00023015"/>
    </source>
</evidence>
<dbReference type="InterPro" id="IPR036388">
    <property type="entry name" value="WH-like_DNA-bd_sf"/>
</dbReference>
<sequence length="245" mass="28050">MQTRLYTDNIPVYLDVYNSLYKDIMDGTYPPGEYLPGETALSQKYGVSRNTLRQALAILQEDGMIIKSQGKGTLIAPHSPSSPTNLLEHPLLTQCKLPITDTILSYNYGAPTDIARDKLELTTCDLVLACNCVFHSDQTVLSYSFTQIPATFFDLLLLDTAQEDSIREVILKTLFTHTERMDTTIKLIYVNHMETDFLKVPEQTPALLLESIHYTKENQPLARNKFYVLPEYYQLHFPLYRKSNR</sequence>
<keyword evidence="1" id="KW-0805">Transcription regulation</keyword>
<name>A0ABR7G5P5_9FIRM</name>
<dbReference type="InterPro" id="IPR011663">
    <property type="entry name" value="UTRA"/>
</dbReference>
<organism evidence="5 6">
    <name type="scientific">Ruminococcus hominis</name>
    <dbReference type="NCBI Taxonomy" id="2763065"/>
    <lineage>
        <taxon>Bacteria</taxon>
        <taxon>Bacillati</taxon>
        <taxon>Bacillota</taxon>
        <taxon>Clostridia</taxon>
        <taxon>Eubacteriales</taxon>
        <taxon>Oscillospiraceae</taxon>
        <taxon>Ruminococcus</taxon>
    </lineage>
</organism>
<dbReference type="SMART" id="SM00866">
    <property type="entry name" value="UTRA"/>
    <property type="match status" value="1"/>
</dbReference>
<keyword evidence="3" id="KW-0804">Transcription</keyword>
<dbReference type="RefSeq" id="WP_118738265.1">
    <property type="nucleotide sequence ID" value="NZ_JACOPE010000001.1"/>
</dbReference>
<dbReference type="SMART" id="SM00345">
    <property type="entry name" value="HTH_GNTR"/>
    <property type="match status" value="1"/>
</dbReference>
<dbReference type="InterPro" id="IPR028978">
    <property type="entry name" value="Chorismate_lyase_/UTRA_dom_sf"/>
</dbReference>
<evidence type="ECO:0000259" key="4">
    <source>
        <dbReference type="PROSITE" id="PS50949"/>
    </source>
</evidence>
<protein>
    <submittedName>
        <fullName evidence="5">GntR family transcriptional regulator</fullName>
    </submittedName>
</protein>
<dbReference type="PRINTS" id="PR00035">
    <property type="entry name" value="HTHGNTR"/>
</dbReference>
<dbReference type="Gene3D" id="1.10.10.10">
    <property type="entry name" value="Winged helix-like DNA-binding domain superfamily/Winged helix DNA-binding domain"/>
    <property type="match status" value="1"/>
</dbReference>
<dbReference type="SUPFAM" id="SSF46785">
    <property type="entry name" value="Winged helix' DNA-binding domain"/>
    <property type="match status" value="1"/>
</dbReference>
<evidence type="ECO:0000256" key="3">
    <source>
        <dbReference type="ARBA" id="ARBA00023163"/>
    </source>
</evidence>
<evidence type="ECO:0000313" key="5">
    <source>
        <dbReference type="EMBL" id="MBC5682225.1"/>
    </source>
</evidence>
<dbReference type="Pfam" id="PF07702">
    <property type="entry name" value="UTRA"/>
    <property type="match status" value="1"/>
</dbReference>
<dbReference type="PANTHER" id="PTHR44846">
    <property type="entry name" value="MANNOSYL-D-GLYCERATE TRANSPORT/METABOLISM SYSTEM REPRESSOR MNGR-RELATED"/>
    <property type="match status" value="1"/>
</dbReference>
<keyword evidence="6" id="KW-1185">Reference proteome</keyword>
<comment type="caution">
    <text evidence="5">The sequence shown here is derived from an EMBL/GenBank/DDBJ whole genome shotgun (WGS) entry which is preliminary data.</text>
</comment>
<dbReference type="InterPro" id="IPR050679">
    <property type="entry name" value="Bact_HTH_transcr_reg"/>
</dbReference>
<dbReference type="PANTHER" id="PTHR44846:SF1">
    <property type="entry name" value="MANNOSYL-D-GLYCERATE TRANSPORT_METABOLISM SYSTEM REPRESSOR MNGR-RELATED"/>
    <property type="match status" value="1"/>
</dbReference>
<evidence type="ECO:0000256" key="2">
    <source>
        <dbReference type="ARBA" id="ARBA00023125"/>
    </source>
</evidence>
<dbReference type="Gene3D" id="3.40.1410.10">
    <property type="entry name" value="Chorismate lyase-like"/>
    <property type="match status" value="1"/>
</dbReference>
<dbReference type="EMBL" id="JACOPE010000001">
    <property type="protein sequence ID" value="MBC5682225.1"/>
    <property type="molecule type" value="Genomic_DNA"/>
</dbReference>
<evidence type="ECO:0000313" key="6">
    <source>
        <dbReference type="Proteomes" id="UP000631576"/>
    </source>
</evidence>
<proteinExistence type="predicted"/>
<dbReference type="InterPro" id="IPR000524">
    <property type="entry name" value="Tscrpt_reg_HTH_GntR"/>
</dbReference>
<dbReference type="Proteomes" id="UP000631576">
    <property type="component" value="Unassembled WGS sequence"/>
</dbReference>
<keyword evidence="2" id="KW-0238">DNA-binding</keyword>
<dbReference type="Pfam" id="PF00392">
    <property type="entry name" value="GntR"/>
    <property type="match status" value="1"/>
</dbReference>
<dbReference type="SUPFAM" id="SSF64288">
    <property type="entry name" value="Chorismate lyase-like"/>
    <property type="match status" value="1"/>
</dbReference>
<gene>
    <name evidence="5" type="ORF">H8S40_01275</name>
</gene>
<dbReference type="PROSITE" id="PS50949">
    <property type="entry name" value="HTH_GNTR"/>
    <property type="match status" value="1"/>
</dbReference>
<feature type="domain" description="HTH gntR-type" evidence="4">
    <location>
        <begin position="10"/>
        <end position="78"/>
    </location>
</feature>
<dbReference type="InterPro" id="IPR036390">
    <property type="entry name" value="WH_DNA-bd_sf"/>
</dbReference>